<keyword evidence="9 16" id="KW-0106">Calcium</keyword>
<dbReference type="EC" id="1.11.1.7" evidence="3 19"/>
<accession>A0A8T2UJF6</accession>
<keyword evidence="8" id="KW-0732">Signal</keyword>
<keyword evidence="12 18" id="KW-1015">Disulfide bond</keyword>
<evidence type="ECO:0000256" key="6">
    <source>
        <dbReference type="ARBA" id="ARBA00022617"/>
    </source>
</evidence>
<gene>
    <name evidence="21" type="ORF">KP509_06G036700</name>
</gene>
<dbReference type="GO" id="GO:0005576">
    <property type="term" value="C:extracellular region"/>
    <property type="evidence" value="ECO:0007669"/>
    <property type="project" value="UniProtKB-SubCell"/>
</dbReference>
<dbReference type="GO" id="GO:0020037">
    <property type="term" value="F:heme binding"/>
    <property type="evidence" value="ECO:0007669"/>
    <property type="project" value="UniProtKB-UniRule"/>
</dbReference>
<feature type="binding site" evidence="16">
    <location>
        <position position="87"/>
    </location>
    <ligand>
        <name>Ca(2+)</name>
        <dbReference type="ChEBI" id="CHEBI:29108"/>
        <label>1</label>
    </ligand>
</feature>
<evidence type="ECO:0000256" key="14">
    <source>
        <dbReference type="PIRSR" id="PIRSR600823-1"/>
    </source>
</evidence>
<keyword evidence="7 16" id="KW-0479">Metal-binding</keyword>
<feature type="disulfide bond" evidence="18">
    <location>
        <begin position="132"/>
        <end position="353"/>
    </location>
</feature>
<dbReference type="EMBL" id="CM035411">
    <property type="protein sequence ID" value="KAH7434828.1"/>
    <property type="molecule type" value="Genomic_DNA"/>
</dbReference>
<evidence type="ECO:0000256" key="9">
    <source>
        <dbReference type="ARBA" id="ARBA00022837"/>
    </source>
</evidence>
<dbReference type="AlphaFoldDB" id="A0A8T2UJF6"/>
<comment type="cofactor">
    <cofactor evidence="16 19">
        <name>Ca(2+)</name>
        <dbReference type="ChEBI" id="CHEBI:29108"/>
    </cofactor>
    <text evidence="16 19">Binds 2 calcium ions per subunit.</text>
</comment>
<dbReference type="Gene3D" id="1.10.420.10">
    <property type="entry name" value="Peroxidase, domain 2"/>
    <property type="match status" value="1"/>
</dbReference>
<evidence type="ECO:0000313" key="21">
    <source>
        <dbReference type="EMBL" id="KAH7434828.1"/>
    </source>
</evidence>
<feature type="binding site" evidence="16">
    <location>
        <position position="255"/>
    </location>
    <ligand>
        <name>Ca(2+)</name>
        <dbReference type="ChEBI" id="CHEBI:29108"/>
        <label>2</label>
    </ligand>
</feature>
<evidence type="ECO:0000256" key="19">
    <source>
        <dbReference type="RuleBase" id="RU362060"/>
    </source>
</evidence>
<comment type="catalytic activity">
    <reaction evidence="1 19">
        <text>2 a phenolic donor + H2O2 = 2 a phenolic radical donor + 2 H2O</text>
        <dbReference type="Rhea" id="RHEA:56136"/>
        <dbReference type="ChEBI" id="CHEBI:15377"/>
        <dbReference type="ChEBI" id="CHEBI:16240"/>
        <dbReference type="ChEBI" id="CHEBI:139520"/>
        <dbReference type="ChEBI" id="CHEBI:139521"/>
        <dbReference type="EC" id="1.11.1.7"/>
    </reaction>
</comment>
<dbReference type="InterPro" id="IPR000823">
    <property type="entry name" value="Peroxidase_pln"/>
</dbReference>
<dbReference type="Gene3D" id="1.10.520.10">
    <property type="match status" value="1"/>
</dbReference>
<feature type="binding site" evidence="16">
    <location>
        <position position="100"/>
    </location>
    <ligand>
        <name>Ca(2+)</name>
        <dbReference type="ChEBI" id="CHEBI:29108"/>
        <label>1</label>
    </ligand>
</feature>
<evidence type="ECO:0000256" key="10">
    <source>
        <dbReference type="ARBA" id="ARBA00023002"/>
    </source>
</evidence>
<dbReference type="OrthoDB" id="2113341at2759"/>
<comment type="cofactor">
    <cofactor evidence="16 19">
        <name>heme b</name>
        <dbReference type="ChEBI" id="CHEBI:60344"/>
    </cofactor>
    <text evidence="16 19">Binds 1 heme b (iron(II)-protoporphyrin IX) group per subunit.</text>
</comment>
<feature type="active site" description="Proton acceptor" evidence="14">
    <location>
        <position position="81"/>
    </location>
</feature>
<feature type="binding site" evidence="16">
    <location>
        <position position="263"/>
    </location>
    <ligand>
        <name>Ca(2+)</name>
        <dbReference type="ChEBI" id="CHEBI:29108"/>
        <label>2</label>
    </ligand>
</feature>
<evidence type="ECO:0000256" key="4">
    <source>
        <dbReference type="ARBA" id="ARBA00022525"/>
    </source>
</evidence>
<keyword evidence="22" id="KW-1185">Reference proteome</keyword>
<evidence type="ECO:0000256" key="11">
    <source>
        <dbReference type="ARBA" id="ARBA00023004"/>
    </source>
</evidence>
<feature type="binding site" evidence="16">
    <location>
        <position position="85"/>
    </location>
    <ligand>
        <name>Ca(2+)</name>
        <dbReference type="ChEBI" id="CHEBI:29108"/>
        <label>1</label>
    </ligand>
</feature>
<organism evidence="21 22">
    <name type="scientific">Ceratopteris richardii</name>
    <name type="common">Triangle waterfern</name>
    <dbReference type="NCBI Taxonomy" id="49495"/>
    <lineage>
        <taxon>Eukaryota</taxon>
        <taxon>Viridiplantae</taxon>
        <taxon>Streptophyta</taxon>
        <taxon>Embryophyta</taxon>
        <taxon>Tracheophyta</taxon>
        <taxon>Polypodiopsida</taxon>
        <taxon>Polypodiidae</taxon>
        <taxon>Polypodiales</taxon>
        <taxon>Pteridineae</taxon>
        <taxon>Pteridaceae</taxon>
        <taxon>Parkerioideae</taxon>
        <taxon>Ceratopteris</taxon>
    </lineage>
</organism>
<keyword evidence="6 19" id="KW-0349">Heme</keyword>
<dbReference type="PRINTS" id="PR00461">
    <property type="entry name" value="PLPEROXIDASE"/>
</dbReference>
<feature type="binding site" description="axial binding residue" evidence="16">
    <location>
        <position position="203"/>
    </location>
    <ligand>
        <name>heme b</name>
        <dbReference type="ChEBI" id="CHEBI:60344"/>
    </ligand>
    <ligandPart>
        <name>Fe</name>
        <dbReference type="ChEBI" id="CHEBI:18248"/>
    </ligandPart>
</feature>
<feature type="disulfide bond" evidence="18">
    <location>
        <begin position="83"/>
        <end position="88"/>
    </location>
</feature>
<evidence type="ECO:0000256" key="18">
    <source>
        <dbReference type="PIRSR" id="PIRSR600823-5"/>
    </source>
</evidence>
<feature type="site" description="Transition state stabilizer" evidence="17">
    <location>
        <position position="77"/>
    </location>
</feature>
<dbReference type="PRINTS" id="PR00458">
    <property type="entry name" value="PEROXIDASE"/>
</dbReference>
<feature type="binding site" evidence="16">
    <location>
        <position position="82"/>
    </location>
    <ligand>
        <name>Ca(2+)</name>
        <dbReference type="ChEBI" id="CHEBI:29108"/>
        <label>1</label>
    </ligand>
</feature>
<evidence type="ECO:0000256" key="17">
    <source>
        <dbReference type="PIRSR" id="PIRSR600823-4"/>
    </source>
</evidence>
<name>A0A8T2UJF6_CERRI</name>
<dbReference type="GO" id="GO:0046872">
    <property type="term" value="F:metal ion binding"/>
    <property type="evidence" value="ECO:0007669"/>
    <property type="project" value="UniProtKB-UniRule"/>
</dbReference>
<keyword evidence="11 16" id="KW-0408">Iron</keyword>
<feature type="binding site" evidence="16">
    <location>
        <position position="204"/>
    </location>
    <ligand>
        <name>Ca(2+)</name>
        <dbReference type="ChEBI" id="CHEBI:29108"/>
        <label>2</label>
    </ligand>
</feature>
<evidence type="ECO:0000256" key="1">
    <source>
        <dbReference type="ARBA" id="ARBA00000189"/>
    </source>
</evidence>
<keyword evidence="10 19" id="KW-0560">Oxidoreductase</keyword>
<dbReference type="OMA" id="MIKMSGI"/>
<dbReference type="GO" id="GO:0140825">
    <property type="term" value="F:lactoperoxidase activity"/>
    <property type="evidence" value="ECO:0007669"/>
    <property type="project" value="UniProtKB-EC"/>
</dbReference>
<feature type="disulfide bond" evidence="18">
    <location>
        <begin position="50"/>
        <end position="126"/>
    </location>
</feature>
<reference evidence="21" key="1">
    <citation type="submission" date="2021-08" db="EMBL/GenBank/DDBJ databases">
        <title>WGS assembly of Ceratopteris richardii.</title>
        <authorList>
            <person name="Marchant D.B."/>
            <person name="Chen G."/>
            <person name="Jenkins J."/>
            <person name="Shu S."/>
            <person name="Leebens-Mack J."/>
            <person name="Grimwood J."/>
            <person name="Schmutz J."/>
            <person name="Soltis P."/>
            <person name="Soltis D."/>
            <person name="Chen Z.-H."/>
        </authorList>
    </citation>
    <scope>NUCLEOTIDE SEQUENCE</scope>
    <source>
        <strain evidence="21">Whitten #5841</strain>
        <tissue evidence="21">Leaf</tissue>
    </source>
</reference>
<feature type="binding site" evidence="16">
    <location>
        <position position="89"/>
    </location>
    <ligand>
        <name>Ca(2+)</name>
        <dbReference type="ChEBI" id="CHEBI:29108"/>
        <label>1</label>
    </ligand>
</feature>
<comment type="similarity">
    <text evidence="19">Belongs to the peroxidase family. Classical plant (class III) peroxidase subfamily.</text>
</comment>
<proteinExistence type="inferred from homology"/>
<dbReference type="CDD" id="cd00693">
    <property type="entry name" value="secretory_peroxidase"/>
    <property type="match status" value="1"/>
</dbReference>
<dbReference type="PROSITE" id="PS50873">
    <property type="entry name" value="PEROXIDASE_4"/>
    <property type="match status" value="1"/>
</dbReference>
<dbReference type="InterPro" id="IPR010255">
    <property type="entry name" value="Haem_peroxidase_sf"/>
</dbReference>
<dbReference type="Pfam" id="PF00141">
    <property type="entry name" value="peroxidase"/>
    <property type="match status" value="1"/>
</dbReference>
<dbReference type="InterPro" id="IPR033905">
    <property type="entry name" value="Secretory_peroxidase"/>
</dbReference>
<evidence type="ECO:0000256" key="5">
    <source>
        <dbReference type="ARBA" id="ARBA00022559"/>
    </source>
</evidence>
<dbReference type="Proteomes" id="UP000825935">
    <property type="component" value="Chromosome 6"/>
</dbReference>
<dbReference type="InterPro" id="IPR002016">
    <property type="entry name" value="Haem_peroxidase"/>
</dbReference>
<comment type="function">
    <text evidence="2">Removal of H(2)O(2), oxidation of toxic reductants, biosynthesis and degradation of lignin, suberization, auxin catabolism, response to environmental stresses such as wounding, pathogen attack and oxidative stress. These functions might be dependent on each isozyme/isoform in each plant tissue.</text>
</comment>
<dbReference type="FunFam" id="1.10.520.10:FF:000008">
    <property type="entry name" value="Peroxidase"/>
    <property type="match status" value="1"/>
</dbReference>
<dbReference type="GO" id="GO:0006979">
    <property type="term" value="P:response to oxidative stress"/>
    <property type="evidence" value="ECO:0007669"/>
    <property type="project" value="UniProtKB-UniRule"/>
</dbReference>
<evidence type="ECO:0000313" key="22">
    <source>
        <dbReference type="Proteomes" id="UP000825935"/>
    </source>
</evidence>
<evidence type="ECO:0000256" key="12">
    <source>
        <dbReference type="ARBA" id="ARBA00023157"/>
    </source>
</evidence>
<dbReference type="FunFam" id="1.10.420.10:FF:000010">
    <property type="entry name" value="Peroxidase"/>
    <property type="match status" value="1"/>
</dbReference>
<evidence type="ECO:0000256" key="2">
    <source>
        <dbReference type="ARBA" id="ARBA00002322"/>
    </source>
</evidence>
<evidence type="ECO:0000259" key="20">
    <source>
        <dbReference type="PROSITE" id="PS50873"/>
    </source>
</evidence>
<feature type="disulfide bond" evidence="18">
    <location>
        <begin position="210"/>
        <end position="242"/>
    </location>
</feature>
<comment type="subcellular location">
    <subcellularLocation>
        <location evidence="19">Secreted</location>
    </subcellularLocation>
</comment>
<keyword evidence="4 19" id="KW-0964">Secreted</keyword>
<dbReference type="SUPFAM" id="SSF48113">
    <property type="entry name" value="Heme-dependent peroxidases"/>
    <property type="match status" value="1"/>
</dbReference>
<evidence type="ECO:0000256" key="7">
    <source>
        <dbReference type="ARBA" id="ARBA00022723"/>
    </source>
</evidence>
<feature type="binding site" evidence="16">
    <location>
        <position position="91"/>
    </location>
    <ligand>
        <name>Ca(2+)</name>
        <dbReference type="ChEBI" id="CHEBI:29108"/>
        <label>1</label>
    </ligand>
</feature>
<evidence type="ECO:0000256" key="15">
    <source>
        <dbReference type="PIRSR" id="PIRSR600823-2"/>
    </source>
</evidence>
<feature type="binding site" evidence="15">
    <location>
        <position position="173"/>
    </location>
    <ligand>
        <name>substrate</name>
    </ligand>
</feature>
<evidence type="ECO:0000256" key="16">
    <source>
        <dbReference type="PIRSR" id="PIRSR600823-3"/>
    </source>
</evidence>
<dbReference type="GO" id="GO:0042744">
    <property type="term" value="P:hydrogen peroxide catabolic process"/>
    <property type="evidence" value="ECO:0007669"/>
    <property type="project" value="UniProtKB-KW"/>
</dbReference>
<comment type="caution">
    <text evidence="21">The sequence shown here is derived from an EMBL/GenBank/DDBJ whole genome shotgun (WGS) entry which is preliminary data.</text>
</comment>
<keyword evidence="13 19" id="KW-0376">Hydrogen peroxide</keyword>
<feature type="domain" description="Plant heme peroxidase family profile" evidence="20">
    <location>
        <begin position="40"/>
        <end position="357"/>
    </location>
</feature>
<evidence type="ECO:0000256" key="8">
    <source>
        <dbReference type="ARBA" id="ARBA00022729"/>
    </source>
</evidence>
<dbReference type="PANTHER" id="PTHR31235">
    <property type="entry name" value="PEROXIDASE 25-RELATED"/>
    <property type="match status" value="1"/>
</dbReference>
<evidence type="ECO:0000256" key="3">
    <source>
        <dbReference type="ARBA" id="ARBA00012313"/>
    </source>
</evidence>
<protein>
    <recommendedName>
        <fullName evidence="3 19">Peroxidase</fullName>
        <ecNumber evidence="3 19">1.11.1.7</ecNumber>
    </recommendedName>
</protein>
<evidence type="ECO:0000256" key="13">
    <source>
        <dbReference type="ARBA" id="ARBA00023324"/>
    </source>
</evidence>
<sequence>MEVLALSSRNVDGKEKTFTLVTRVMMMTMIISAMQCHAQQTVVGYYDRSCPAAESIVKQTVRNHMRFDVTIPAALLRLHFHDCFVQGCDASVLIDGPNAERFAGANQGLRGFDVIDEAKIRIEASCPGIVSCADILALAAQSAVEFSNGPQWRVPLGRLDGRRSSVSDVSNMPSPTDPMIVIKAKFAGKGLSVEDLVLLNGAHTIGQTECKFFGDRLYNFRQTGQSDPSMNPQAQSELRRFCPPTGNGSGKVALDRGSQTNFDTSFYNNVNGGFAVLESDQNLMFDDETAFYVQRYGGRNGGLVGGVLGGVVGGILGGGSSSFFDSFADAMVKMSNIDVKVNGDPNGEIRRVCSRFN</sequence>
<keyword evidence="5 19" id="KW-0575">Peroxidase</keyword>